<dbReference type="AlphaFoldDB" id="A0A5D4R9N5"/>
<keyword evidence="1" id="KW-0812">Transmembrane</keyword>
<gene>
    <name evidence="3" type="ORF">FZD51_14045</name>
</gene>
<organism evidence="3 4">
    <name type="scientific">Bacillus infantis</name>
    <dbReference type="NCBI Taxonomy" id="324767"/>
    <lineage>
        <taxon>Bacteria</taxon>
        <taxon>Bacillati</taxon>
        <taxon>Bacillota</taxon>
        <taxon>Bacilli</taxon>
        <taxon>Bacillales</taxon>
        <taxon>Bacillaceae</taxon>
        <taxon>Bacillus</taxon>
    </lineage>
</organism>
<reference evidence="3 4" key="1">
    <citation type="submission" date="2019-08" db="EMBL/GenBank/DDBJ databases">
        <title>Bacillus genomes from the desert of Cuatro Cienegas, Coahuila.</title>
        <authorList>
            <person name="Olmedo-Alvarez G."/>
        </authorList>
    </citation>
    <scope>NUCLEOTIDE SEQUENCE [LARGE SCALE GENOMIC DNA]</scope>
    <source>
        <strain evidence="3 4">CH446_14T</strain>
    </source>
</reference>
<sequence length="788" mass="85726">MRKHTKAIIAVIAALLLFLILNQPAYAAPADISISVEAGLDGKVKRGKGFPLTIKAENTGEAFSGDLLIDFHPSYNSGGAISIKANLPENSSKTFHITIPGNSEDHPSSYQNLPAIHLYKGSWKDGKKVKFSGDTKLKAKYIEGGEMTMGILSEDYDRLKELRILPSAAVETLELKKEQLPEEGLGLEMLDYLLLDEFAVSDLTEAQQNAIRDWIGNGGILIAGAAPDAGQSFGVLYPLLPMKPDKEGKSSASFLADKGENEPPFKELPMFYGPVENQAEILSLSGDVPAAVKADYGSGTILQTAFSLGDEPLSSWTGYSSWFGGILQSVPAPSAAGSQYGPDIYDPLTYEFAEANEYFPASSFSISQLLLLLIGYIIVIVPILYFILKKRDKREHAWWIIPSLAVLMSGAIFGIGAKDRLGQPQVNQLGVYKAVNSQLIGIQAATLLSNTSGEYAFSVPRGEFNAIPSTLNRPGSDHSGGGVIEQSRKETRIVFNAVEYWSSRTIFGKSQKEKEGGLEADLTLKDKRLSGTVTNSFPYDFEELYIWTGSNKIKIGSLKKGESLKVDEKVKNDFLTAPYMSGAGYGYPGPNRDLDLMKKERLEYAASAFLFSGSGTAEGPMLAGLTRDSVIEADLLSKKEKVSGLNLIFEPFEAKVDFTGEFSLSNEVLDTELEAVQGMVYEKNVNGSKDQMMADDGEYQFIASLPAQVKGKSLAFSELSVTAKAKFAEYAILNHDSGEMEPFESKLTIQEDIGRYIGKDGKVVVRIIKTSKDPQITMPKITIKGEAS</sequence>
<dbReference type="SUPFAM" id="SSF52317">
    <property type="entry name" value="Class I glutamine amidotransferase-like"/>
    <property type="match status" value="1"/>
</dbReference>
<protein>
    <submittedName>
        <fullName evidence="3">Uncharacterized protein</fullName>
    </submittedName>
</protein>
<feature type="signal peptide" evidence="2">
    <location>
        <begin position="1"/>
        <end position="27"/>
    </location>
</feature>
<evidence type="ECO:0000256" key="1">
    <source>
        <dbReference type="SAM" id="Phobius"/>
    </source>
</evidence>
<evidence type="ECO:0000313" key="3">
    <source>
        <dbReference type="EMBL" id="TYS46596.1"/>
    </source>
</evidence>
<dbReference type="Proteomes" id="UP000322139">
    <property type="component" value="Unassembled WGS sequence"/>
</dbReference>
<dbReference type="RefSeq" id="WP_148975375.1">
    <property type="nucleotide sequence ID" value="NZ_VTER01000007.1"/>
</dbReference>
<evidence type="ECO:0000313" key="4">
    <source>
        <dbReference type="Proteomes" id="UP000322139"/>
    </source>
</evidence>
<feature type="transmembrane region" description="Helical" evidence="1">
    <location>
        <begin position="369"/>
        <end position="388"/>
    </location>
</feature>
<comment type="caution">
    <text evidence="3">The sequence shown here is derived from an EMBL/GenBank/DDBJ whole genome shotgun (WGS) entry which is preliminary data.</text>
</comment>
<keyword evidence="2" id="KW-0732">Signal</keyword>
<dbReference type="InterPro" id="IPR029062">
    <property type="entry name" value="Class_I_gatase-like"/>
</dbReference>
<feature type="chain" id="PRO_5023024671" evidence="2">
    <location>
        <begin position="28"/>
        <end position="788"/>
    </location>
</feature>
<feature type="transmembrane region" description="Helical" evidence="1">
    <location>
        <begin position="397"/>
        <end position="417"/>
    </location>
</feature>
<keyword evidence="1" id="KW-1133">Transmembrane helix</keyword>
<dbReference type="EMBL" id="VTER01000007">
    <property type="protein sequence ID" value="TYS46596.1"/>
    <property type="molecule type" value="Genomic_DNA"/>
</dbReference>
<name>A0A5D4R9N5_9BACI</name>
<proteinExistence type="predicted"/>
<dbReference type="Gene3D" id="3.40.50.880">
    <property type="match status" value="1"/>
</dbReference>
<keyword evidence="1" id="KW-0472">Membrane</keyword>
<accession>A0A5D4R9N5</accession>
<evidence type="ECO:0000256" key="2">
    <source>
        <dbReference type="SAM" id="SignalP"/>
    </source>
</evidence>